<dbReference type="GO" id="GO:0005737">
    <property type="term" value="C:cytoplasm"/>
    <property type="evidence" value="ECO:0007669"/>
    <property type="project" value="TreeGrafter"/>
</dbReference>
<organism evidence="4 5">
    <name type="scientific">Aspergillus fumigatus</name>
    <name type="common">Neosartorya fumigata</name>
    <dbReference type="NCBI Taxonomy" id="746128"/>
    <lineage>
        <taxon>Eukaryota</taxon>
        <taxon>Fungi</taxon>
        <taxon>Dikarya</taxon>
        <taxon>Ascomycota</taxon>
        <taxon>Pezizomycotina</taxon>
        <taxon>Eurotiomycetes</taxon>
        <taxon>Eurotiomycetidae</taxon>
        <taxon>Eurotiales</taxon>
        <taxon>Aspergillaceae</taxon>
        <taxon>Aspergillus</taxon>
        <taxon>Aspergillus subgen. Fumigati</taxon>
    </lineage>
</organism>
<gene>
    <name evidence="4" type="ORF">KXV57_006135</name>
</gene>
<name>A0A229Y3I0_ASPFM</name>
<dbReference type="SUPFAM" id="SSF52058">
    <property type="entry name" value="L domain-like"/>
    <property type="match status" value="2"/>
</dbReference>
<dbReference type="PANTHER" id="PTHR48051">
    <property type="match status" value="1"/>
</dbReference>
<feature type="compositionally biased region" description="Basic and acidic residues" evidence="3">
    <location>
        <begin position="75"/>
        <end position="85"/>
    </location>
</feature>
<dbReference type="EMBL" id="JAIBSC010000043">
    <property type="protein sequence ID" value="KAH1905017.1"/>
    <property type="molecule type" value="Genomic_DNA"/>
</dbReference>
<feature type="compositionally biased region" description="Polar residues" evidence="3">
    <location>
        <begin position="86"/>
        <end position="95"/>
    </location>
</feature>
<evidence type="ECO:0000256" key="3">
    <source>
        <dbReference type="SAM" id="MobiDB-lite"/>
    </source>
</evidence>
<dbReference type="InterPro" id="IPR032675">
    <property type="entry name" value="LRR_dom_sf"/>
</dbReference>
<dbReference type="InterPro" id="IPR050216">
    <property type="entry name" value="LRR_domain-containing"/>
</dbReference>
<sequence length="998" mass="109538">MDQQQKTPTRPSGIPRLAASRLPLPTSSTSRSVKPSPSREKLRADPGLDATRLRRPSEQPVLKKPPPKHPLSYRTPEKPRQKRDTSNGGLSNGGRSENAGDASEEAPMLGTDAAVGDAERRGRPRPSLSERTIETLSRIPPSPGPPSRQSSFFNGNSPVRSPSRTPSVMTSRSPSRASTTRQPSENDFLSQQASAIQLPSRSRISPAPTLSSNDASTGQRTSSAGTDISSTLKKPSVRASLYNGVNDTTRKSPDPRPALGKTSANATFSDMGPPPPPLHVKKTRKSLANNSSPINNSRKPSTPLNAPDLSIEQQSEIEMRKASKSSSALRESIAKAKAARKASARQNNTQNGSVDIFDNLNVEDPFNQQPKDSKSGLLRKRVEAGRTSGHLNIAAMSLTEIPKEVMAMYDFDPNSTTDWYESVDLVKFIAADNEFVELSEAAFPDIDPFDIDSDKDERGNQFAGLEIMDLHGNQLRTLPMGFRRLQRLHTLNLSNNKLDAESIQIVMQMEALKDLKLANNLLEGSFSSDVKNLTRLEVLDLRGNSLTELPKSLEYLACLRILDVGDNQLTSLPFQSLGMLPLKDLRAPRNKLAGTLIPASLSKLDSLQSLDVTGNALTAISEREDLEMPSLQTLSISMNRIKHLPNICTWTALLTLSAEDNSLSAIPQGFVELQNLRNVDFTGNNISKLDERIGLMEGLSTLRLANNPLRERKFLTMNTDDIKRDLRNRCEPEPQDTDDDEGSVATQFTLAPETPAQMTSWQVKPGGILDRSYSELSEVDVKQLERINFNDIRCVYLQHNSLTCIPVPAFSMLAHCLTDLDLSNNPLDSLSVLSTSLTLPNLHILNLSAAKLTTIEPILANLTAPCLTTLDISYNRLSGPLPAVRQVYPNLMTFLAADNGFQSLDFEAVQGLQVLDVSNNNISSLPPKLGLLRAEGCSKNWGTGSPLRRFEVAGNSFRVPRWQVVAKGTDAILDWLKDRIRSEDLAEWEPDEESTVHV</sequence>
<comment type="caution">
    <text evidence="4">The sequence shown here is derived from an EMBL/GenBank/DDBJ whole genome shotgun (WGS) entry which is preliminary data.</text>
</comment>
<dbReference type="Gene3D" id="3.80.10.10">
    <property type="entry name" value="Ribonuclease Inhibitor"/>
    <property type="match status" value="3"/>
</dbReference>
<dbReference type="Pfam" id="PF00560">
    <property type="entry name" value="LRR_1"/>
    <property type="match status" value="2"/>
</dbReference>
<dbReference type="Pfam" id="PF13855">
    <property type="entry name" value="LRR_8"/>
    <property type="match status" value="1"/>
</dbReference>
<feature type="compositionally biased region" description="Polar residues" evidence="3">
    <location>
        <begin position="286"/>
        <end position="304"/>
    </location>
</feature>
<feature type="compositionally biased region" description="Basic and acidic residues" evidence="3">
    <location>
        <begin position="37"/>
        <end position="57"/>
    </location>
</feature>
<keyword evidence="2" id="KW-0677">Repeat</keyword>
<protein>
    <submittedName>
        <fullName evidence="4">Uncharacterized protein</fullName>
    </submittedName>
</protein>
<reference evidence="4" key="1">
    <citation type="submission" date="2021-08" db="EMBL/GenBank/DDBJ databases">
        <title>Global Aspergillus fumigatus from environmental and clinical sources.</title>
        <authorList>
            <person name="Barber A."/>
            <person name="Sae-Ong T."/>
        </authorList>
    </citation>
    <scope>NUCLEOTIDE SEQUENCE</scope>
    <source>
        <strain evidence="4">NRZ-2016-071</strain>
    </source>
</reference>
<evidence type="ECO:0000313" key="4">
    <source>
        <dbReference type="EMBL" id="KAH1905017.1"/>
    </source>
</evidence>
<dbReference type="AlphaFoldDB" id="A0A229Y3I0"/>
<dbReference type="OMA" id="SWQIKSG"/>
<feature type="compositionally biased region" description="Low complexity" evidence="3">
    <location>
        <begin position="25"/>
        <end position="36"/>
    </location>
</feature>
<evidence type="ECO:0000256" key="2">
    <source>
        <dbReference type="ARBA" id="ARBA00022737"/>
    </source>
</evidence>
<keyword evidence="1" id="KW-0433">Leucine-rich repeat</keyword>
<dbReference type="SMART" id="SM00364">
    <property type="entry name" value="LRR_BAC"/>
    <property type="match status" value="7"/>
</dbReference>
<dbReference type="InterPro" id="IPR001611">
    <property type="entry name" value="Leu-rich_rpt"/>
</dbReference>
<dbReference type="PROSITE" id="PS51450">
    <property type="entry name" value="LRR"/>
    <property type="match status" value="4"/>
</dbReference>
<feature type="region of interest" description="Disordered" evidence="3">
    <location>
        <begin position="1"/>
        <end position="307"/>
    </location>
</feature>
<dbReference type="SMART" id="SM00369">
    <property type="entry name" value="LRR_TYP"/>
    <property type="match status" value="9"/>
</dbReference>
<feature type="compositionally biased region" description="Low complexity" evidence="3">
    <location>
        <begin position="147"/>
        <end position="183"/>
    </location>
</feature>
<accession>A0A229Y3I0</accession>
<feature type="region of interest" description="Disordered" evidence="3">
    <location>
        <begin position="339"/>
        <end position="378"/>
    </location>
</feature>
<dbReference type="SMART" id="SM00365">
    <property type="entry name" value="LRR_SD22"/>
    <property type="match status" value="6"/>
</dbReference>
<dbReference type="Proteomes" id="UP000813423">
    <property type="component" value="Unassembled WGS sequence"/>
</dbReference>
<dbReference type="PANTHER" id="PTHR48051:SF1">
    <property type="entry name" value="RAS SUPPRESSOR PROTEIN 1"/>
    <property type="match status" value="1"/>
</dbReference>
<evidence type="ECO:0000313" key="5">
    <source>
        <dbReference type="Proteomes" id="UP000813423"/>
    </source>
</evidence>
<feature type="compositionally biased region" description="Polar residues" evidence="3">
    <location>
        <begin position="1"/>
        <end position="10"/>
    </location>
</feature>
<evidence type="ECO:0000256" key="1">
    <source>
        <dbReference type="ARBA" id="ARBA00022614"/>
    </source>
</evidence>
<proteinExistence type="predicted"/>
<dbReference type="InterPro" id="IPR003591">
    <property type="entry name" value="Leu-rich_rpt_typical-subtyp"/>
</dbReference>
<feature type="compositionally biased region" description="Polar residues" evidence="3">
    <location>
        <begin position="185"/>
        <end position="233"/>
    </location>
</feature>